<proteinExistence type="predicted"/>
<dbReference type="OrthoDB" id="6104586at2"/>
<protein>
    <submittedName>
        <fullName evidence="1">Uncharacterized protein</fullName>
    </submittedName>
</protein>
<dbReference type="STRING" id="990268.JCM19235_6000"/>
<evidence type="ECO:0000313" key="2">
    <source>
        <dbReference type="Proteomes" id="UP000029228"/>
    </source>
</evidence>
<accession>A0A090RQC5</accession>
<keyword evidence="2" id="KW-1185">Reference proteome</keyword>
<organism evidence="1 2">
    <name type="scientific">Vibrio maritimus</name>
    <dbReference type="NCBI Taxonomy" id="990268"/>
    <lineage>
        <taxon>Bacteria</taxon>
        <taxon>Pseudomonadati</taxon>
        <taxon>Pseudomonadota</taxon>
        <taxon>Gammaproteobacteria</taxon>
        <taxon>Vibrionales</taxon>
        <taxon>Vibrionaceae</taxon>
        <taxon>Vibrio</taxon>
    </lineage>
</organism>
<gene>
    <name evidence="1" type="ORF">JCM19235_6000</name>
</gene>
<sequence>MWVLTTRAVNKQLLDILPENVSVLRIDPIDRLGRGFNINSPLDRWHLQIPIAE</sequence>
<comment type="caution">
    <text evidence="1">The sequence shown here is derived from an EMBL/GenBank/DDBJ whole genome shotgun (WGS) entry which is preliminary data.</text>
</comment>
<evidence type="ECO:0000313" key="1">
    <source>
        <dbReference type="EMBL" id="GAL17451.1"/>
    </source>
</evidence>
<name>A0A090RQC5_9VIBR</name>
<reference evidence="1 2" key="1">
    <citation type="submission" date="2014-09" db="EMBL/GenBank/DDBJ databases">
        <title>Vibrio maritimus JCM 19235. (C45) whole genome shotgun sequence.</title>
        <authorList>
            <person name="Sawabe T."/>
            <person name="Meirelles P."/>
            <person name="Nakanishi M."/>
            <person name="Sayaka M."/>
            <person name="Hattori M."/>
            <person name="Ohkuma M."/>
        </authorList>
    </citation>
    <scope>NUCLEOTIDE SEQUENCE [LARGE SCALE GENOMIC DNA]</scope>
    <source>
        <strain evidence="2">JCM19235</strain>
    </source>
</reference>
<dbReference type="AlphaFoldDB" id="A0A090RQC5"/>
<dbReference type="Proteomes" id="UP000029228">
    <property type="component" value="Unassembled WGS sequence"/>
</dbReference>
<dbReference type="EMBL" id="BBMR01000001">
    <property type="protein sequence ID" value="GAL17451.1"/>
    <property type="molecule type" value="Genomic_DNA"/>
</dbReference>